<gene>
    <name evidence="3" type="ORF">PaG_02182</name>
</gene>
<dbReference type="GO" id="GO:1904802">
    <property type="term" value="P:RITS complex assembly"/>
    <property type="evidence" value="ECO:0007669"/>
    <property type="project" value="TreeGrafter"/>
</dbReference>
<name>W3VQX3_MOEAP</name>
<keyword evidence="4" id="KW-1185">Reference proteome</keyword>
<feature type="region of interest" description="Disordered" evidence="1">
    <location>
        <begin position="240"/>
        <end position="279"/>
    </location>
</feature>
<dbReference type="PROSITE" id="PS51505">
    <property type="entry name" value="SCA7"/>
    <property type="match status" value="1"/>
</dbReference>
<dbReference type="Pfam" id="PF08313">
    <property type="entry name" value="SCA7"/>
    <property type="match status" value="1"/>
</dbReference>
<sequence length="502" mass="53403">MTTFDVVGAVWSGWWSADFSTLQPPHHLAAIRCDPTSSVPSGTATSTERSSANLIRTLANNRPTDGHGLIRLSLESRRAGLSICGSCILSDLRKRRSCAVSNSLKIFAATMDASAPARPSWAEIEEATRSDAGSPATTLVDSPAWHFDDTIVTDFGPAALDDEVEIVECADCRKPVLRDALSFHQQNCKLARDIASGRISPSILEGDPKKRRMMEGKLPPGRDTHRSCFTDAPLFTAMPADDDESILGDDTGIPLTKKQKKEKRLAEEKRKGGRKNKGPIDVDKQCGVINDKGLPCSRSLTCKSHSMGAKRAVEGRSAPYDTLLFEWQKATNPSFVAKLEEKEKAIAAAKAAAAAAPPKEKKKKGVKDGKAKGGAAGAGAAGAGPAGTAGGAAAFIEDDDMDMFDAGADEDQMEQELMAVLGSVAHAASRDRTMPLPLATRSFVGSYTSRAKRMRNLRELLREGLAPGGGAYGINGYATWNNFRPGTYPPNSTAKKGVAMGA</sequence>
<accession>W3VQX3</accession>
<evidence type="ECO:0000256" key="1">
    <source>
        <dbReference type="SAM" id="MobiDB-lite"/>
    </source>
</evidence>
<dbReference type="GO" id="GO:0000124">
    <property type="term" value="C:SAGA complex"/>
    <property type="evidence" value="ECO:0007669"/>
    <property type="project" value="InterPro"/>
</dbReference>
<dbReference type="GO" id="GO:0006357">
    <property type="term" value="P:regulation of transcription by RNA polymerase II"/>
    <property type="evidence" value="ECO:0007669"/>
    <property type="project" value="TreeGrafter"/>
</dbReference>
<dbReference type="PANTHER" id="PTHR47805:SF1">
    <property type="entry name" value="SAGA-ASSOCIATED FACTOR 73"/>
    <property type="match status" value="1"/>
</dbReference>
<reference evidence="3 4" key="1">
    <citation type="journal article" date="2014" name="Genome Announc.">
        <title>Genome sequence of the basidiomycetous fungus Pseudozyma aphidis DSM70725, an efficient producer of biosurfactant mannosylerythritol lipids.</title>
        <authorList>
            <person name="Lorenz S."/>
            <person name="Guenther M."/>
            <person name="Grumaz C."/>
            <person name="Rupp S."/>
            <person name="Zibek S."/>
            <person name="Sohn K."/>
        </authorList>
    </citation>
    <scope>NUCLEOTIDE SEQUENCE [LARGE SCALE GENOMIC DNA]</scope>
    <source>
        <strain evidence="4">ATCC 32657 / CBS 517.83 / DSM 70725 / JCM 10318 / NBRC 10182 / NRRL Y-7954 / St-0401</strain>
    </source>
</reference>
<dbReference type="Proteomes" id="UP000019462">
    <property type="component" value="Unassembled WGS sequence"/>
</dbReference>
<dbReference type="HOGENOM" id="CLU_042084_0_0_1"/>
<dbReference type="GO" id="GO:0031048">
    <property type="term" value="P:regulatory ncRNA-mediated heterochromatin formation"/>
    <property type="evidence" value="ECO:0007669"/>
    <property type="project" value="TreeGrafter"/>
</dbReference>
<feature type="domain" description="SCA7" evidence="2">
    <location>
        <begin position="273"/>
        <end position="339"/>
    </location>
</feature>
<dbReference type="OrthoDB" id="21678at2759"/>
<feature type="region of interest" description="Disordered" evidence="1">
    <location>
        <begin position="353"/>
        <end position="386"/>
    </location>
</feature>
<proteinExistence type="predicted"/>
<evidence type="ECO:0000313" key="3">
    <source>
        <dbReference type="EMBL" id="ETS63860.1"/>
    </source>
</evidence>
<dbReference type="EMBL" id="AWNI01000008">
    <property type="protein sequence ID" value="ETS63860.1"/>
    <property type="molecule type" value="Genomic_DNA"/>
</dbReference>
<evidence type="ECO:0000259" key="2">
    <source>
        <dbReference type="PROSITE" id="PS51505"/>
    </source>
</evidence>
<feature type="compositionally biased region" description="Gly residues" evidence="1">
    <location>
        <begin position="372"/>
        <end position="386"/>
    </location>
</feature>
<dbReference type="Gene3D" id="6.10.140.1270">
    <property type="match status" value="1"/>
</dbReference>
<dbReference type="InterPro" id="IPR037804">
    <property type="entry name" value="SGF73"/>
</dbReference>
<dbReference type="AlphaFoldDB" id="W3VQX3"/>
<dbReference type="InterPro" id="IPR013243">
    <property type="entry name" value="SCA7_dom"/>
</dbReference>
<evidence type="ECO:0000313" key="4">
    <source>
        <dbReference type="Proteomes" id="UP000019462"/>
    </source>
</evidence>
<dbReference type="PANTHER" id="PTHR47805">
    <property type="entry name" value="SAGA-ASSOCIATED FACTOR 73"/>
    <property type="match status" value="1"/>
</dbReference>
<protein>
    <recommendedName>
        <fullName evidence="2">SCA7 domain-containing protein</fullName>
    </recommendedName>
</protein>
<comment type="caution">
    <text evidence="3">The sequence shown here is derived from an EMBL/GenBank/DDBJ whole genome shotgun (WGS) entry which is preliminary data.</text>
</comment>
<organism evidence="3 4">
    <name type="scientific">Moesziomyces aphidis</name>
    <name type="common">Pseudozyma aphidis</name>
    <dbReference type="NCBI Taxonomy" id="84754"/>
    <lineage>
        <taxon>Eukaryota</taxon>
        <taxon>Fungi</taxon>
        <taxon>Dikarya</taxon>
        <taxon>Basidiomycota</taxon>
        <taxon>Ustilaginomycotina</taxon>
        <taxon>Ustilaginomycetes</taxon>
        <taxon>Ustilaginales</taxon>
        <taxon>Ustilaginaceae</taxon>
        <taxon>Moesziomyces</taxon>
    </lineage>
</organism>